<dbReference type="GO" id="GO:0061640">
    <property type="term" value="P:cytoskeleton-dependent cytokinesis"/>
    <property type="evidence" value="ECO:0000318"/>
    <property type="project" value="GO_Central"/>
</dbReference>
<dbReference type="FunFam" id="3.40.50.300:FF:002049">
    <property type="entry name" value="Si:ch73-170d6.2"/>
    <property type="match status" value="1"/>
</dbReference>
<dbReference type="PhylomeDB" id="E9GQF6"/>
<dbReference type="InParanoid" id="E9GQF6"/>
<reference evidence="4 5" key="1">
    <citation type="journal article" date="2011" name="Science">
        <title>The ecoresponsive genome of Daphnia pulex.</title>
        <authorList>
            <person name="Colbourne J.K."/>
            <person name="Pfrender M.E."/>
            <person name="Gilbert D."/>
            <person name="Thomas W.K."/>
            <person name="Tucker A."/>
            <person name="Oakley T.H."/>
            <person name="Tokishita S."/>
            <person name="Aerts A."/>
            <person name="Arnold G.J."/>
            <person name="Basu M.K."/>
            <person name="Bauer D.J."/>
            <person name="Caceres C.E."/>
            <person name="Carmel L."/>
            <person name="Casola C."/>
            <person name="Choi J.H."/>
            <person name="Detter J.C."/>
            <person name="Dong Q."/>
            <person name="Dusheyko S."/>
            <person name="Eads B.D."/>
            <person name="Frohlich T."/>
            <person name="Geiler-Samerotte K.A."/>
            <person name="Gerlach D."/>
            <person name="Hatcher P."/>
            <person name="Jogdeo S."/>
            <person name="Krijgsveld J."/>
            <person name="Kriventseva E.V."/>
            <person name="Kultz D."/>
            <person name="Laforsch C."/>
            <person name="Lindquist E."/>
            <person name="Lopez J."/>
            <person name="Manak J.R."/>
            <person name="Muller J."/>
            <person name="Pangilinan J."/>
            <person name="Patwardhan R.P."/>
            <person name="Pitluck S."/>
            <person name="Pritham E.J."/>
            <person name="Rechtsteiner A."/>
            <person name="Rho M."/>
            <person name="Rogozin I.B."/>
            <person name="Sakarya O."/>
            <person name="Salamov A."/>
            <person name="Schaack S."/>
            <person name="Shapiro H."/>
            <person name="Shiga Y."/>
            <person name="Skalitzky C."/>
            <person name="Smith Z."/>
            <person name="Souvorov A."/>
            <person name="Sung W."/>
            <person name="Tang Z."/>
            <person name="Tsuchiya D."/>
            <person name="Tu H."/>
            <person name="Vos H."/>
            <person name="Wang M."/>
            <person name="Wolf Y.I."/>
            <person name="Yamagata H."/>
            <person name="Yamada T."/>
            <person name="Ye Y."/>
            <person name="Shaw J.R."/>
            <person name="Andrews J."/>
            <person name="Crease T.J."/>
            <person name="Tang H."/>
            <person name="Lucas S.M."/>
            <person name="Robertson H.M."/>
            <person name="Bork P."/>
            <person name="Koonin E.V."/>
            <person name="Zdobnov E.M."/>
            <person name="Grigoriev I.V."/>
            <person name="Lynch M."/>
            <person name="Boore J.L."/>
        </authorList>
    </citation>
    <scope>NUCLEOTIDE SEQUENCE [LARGE SCALE GENOMIC DNA]</scope>
</reference>
<dbReference type="OrthoDB" id="6338326at2759"/>
<dbReference type="GO" id="GO:0005940">
    <property type="term" value="C:septin ring"/>
    <property type="evidence" value="ECO:0000318"/>
    <property type="project" value="GO_Central"/>
</dbReference>
<evidence type="ECO:0000313" key="4">
    <source>
        <dbReference type="EMBL" id="EFX78112.1"/>
    </source>
</evidence>
<comment type="similarity">
    <text evidence="1">Belongs to the TRAFAC class TrmE-Era-EngA-EngB-Septin-like GTPase superfamily. Septin GTPase family.</text>
</comment>
<dbReference type="CDD" id="cd00882">
    <property type="entry name" value="Ras_like_GTPase"/>
    <property type="match status" value="1"/>
</dbReference>
<organism evidence="4 5">
    <name type="scientific">Daphnia pulex</name>
    <name type="common">Water flea</name>
    <dbReference type="NCBI Taxonomy" id="6669"/>
    <lineage>
        <taxon>Eukaryota</taxon>
        <taxon>Metazoa</taxon>
        <taxon>Ecdysozoa</taxon>
        <taxon>Arthropoda</taxon>
        <taxon>Crustacea</taxon>
        <taxon>Branchiopoda</taxon>
        <taxon>Diplostraca</taxon>
        <taxon>Cladocera</taxon>
        <taxon>Anomopoda</taxon>
        <taxon>Daphniidae</taxon>
        <taxon>Daphnia</taxon>
    </lineage>
</organism>
<dbReference type="InterPro" id="IPR027417">
    <property type="entry name" value="P-loop_NTPase"/>
</dbReference>
<dbReference type="GO" id="GO:0008104">
    <property type="term" value="P:intracellular protein localization"/>
    <property type="evidence" value="ECO:0000318"/>
    <property type="project" value="GO_Central"/>
</dbReference>
<proteinExistence type="inferred from homology"/>
<dbReference type="eggNOG" id="ENOG502QTS0">
    <property type="taxonomic scope" value="Eukaryota"/>
</dbReference>
<protein>
    <recommendedName>
        <fullName evidence="3">Septin-type G domain-containing protein</fullName>
    </recommendedName>
</protein>
<evidence type="ECO:0000256" key="2">
    <source>
        <dbReference type="SAM" id="Coils"/>
    </source>
</evidence>
<evidence type="ECO:0000256" key="1">
    <source>
        <dbReference type="RuleBase" id="RU004560"/>
    </source>
</evidence>
<gene>
    <name evidence="4" type="ORF">DAPPUDRAFT_320570</name>
</gene>
<accession>E9GQF6</accession>
<dbReference type="OMA" id="QKWEHVV"/>
<dbReference type="GO" id="GO:0003924">
    <property type="term" value="F:GTPase activity"/>
    <property type="evidence" value="ECO:0000318"/>
    <property type="project" value="GO_Central"/>
</dbReference>
<name>E9GQF6_DAPPU</name>
<dbReference type="KEGG" id="dpx:DAPPUDRAFT_320570"/>
<dbReference type="GO" id="GO:0005525">
    <property type="term" value="F:GTP binding"/>
    <property type="evidence" value="ECO:0007669"/>
    <property type="project" value="UniProtKB-KW"/>
</dbReference>
<feature type="domain" description="Septin-type G" evidence="3">
    <location>
        <begin position="65"/>
        <end position="146"/>
    </location>
</feature>
<dbReference type="GO" id="GO:0015630">
    <property type="term" value="C:microtubule cytoskeleton"/>
    <property type="evidence" value="ECO:0000318"/>
    <property type="project" value="GO_Central"/>
</dbReference>
<dbReference type="EMBL" id="GL732558">
    <property type="protein sequence ID" value="EFX78112.1"/>
    <property type="molecule type" value="Genomic_DNA"/>
</dbReference>
<keyword evidence="1" id="KW-0342">GTP-binding</keyword>
<dbReference type="PANTHER" id="PTHR32046">
    <property type="entry name" value="G DOMAIN-CONTAINING PROTEIN"/>
    <property type="match status" value="1"/>
</dbReference>
<sequence>MSIRSNERLAVSIVNKCTDVRLENNMKLWKLPLDKNTADFSEASAIVKRYSLGKPNPFECNTSKTILLTGETGSGKTTWINAMVNYVLGVEWDDPFRFILVDEDVRGGSQANSQTQGVTAYDLHHQNGFRIPFSLTIVDTPGFGDTGGIARDKEITSAIEKLFKHKNGIEVQFSTIILVVKSSDARLTVSQKYIFNSVLSIFGKDVKENIHFLATFADGKRPLVLDAIKEAKLPCQTDSKGLPCYQKFNNGAIYTNNQDEEDESSPIEWKNGMKNFKSFFNELSDMRTKSLQMTIEVLEYRKQLEMKLRWTKDAIPKHLTQMQELRTKESFIELHKMEVDANQNFEIRVPVSKKLKVPVERLTAMNCASCETTCHYPCDPNLLMGWCPAFSSENLTGGVFGFLAEKVVNTFREADCKVCPCNCSSKSHENEKHRWTYKIVEETQTLKDVREKYEKAKGKKMDAEELVTALKKDVDILKKDIVKAIDDIKVLHNELKRNALHGNPLTTPEYIRMMIENEKNERKDGFTVRIKSLEELLPLAKMTDDIVGNAAGFVKEQLKGLI</sequence>
<dbReference type="Proteomes" id="UP000000305">
    <property type="component" value="Unassembled WGS sequence"/>
</dbReference>
<evidence type="ECO:0000259" key="3">
    <source>
        <dbReference type="Pfam" id="PF00735"/>
    </source>
</evidence>
<dbReference type="Gene3D" id="3.40.50.300">
    <property type="entry name" value="P-loop containing nucleotide triphosphate hydrolases"/>
    <property type="match status" value="1"/>
</dbReference>
<dbReference type="GO" id="GO:0060090">
    <property type="term" value="F:molecular adaptor activity"/>
    <property type="evidence" value="ECO:0000318"/>
    <property type="project" value="GO_Central"/>
</dbReference>
<dbReference type="AlphaFoldDB" id="E9GQF6"/>
<dbReference type="PANTHER" id="PTHR32046:SF14">
    <property type="match status" value="1"/>
</dbReference>
<dbReference type="GO" id="GO:0032153">
    <property type="term" value="C:cell division site"/>
    <property type="evidence" value="ECO:0000318"/>
    <property type="project" value="GO_Central"/>
</dbReference>
<feature type="coiled-coil region" evidence="2">
    <location>
        <begin position="439"/>
        <end position="480"/>
    </location>
</feature>
<keyword evidence="5" id="KW-1185">Reference proteome</keyword>
<dbReference type="GO" id="GO:0031105">
    <property type="term" value="C:septin complex"/>
    <property type="evidence" value="ECO:0000318"/>
    <property type="project" value="GO_Central"/>
</dbReference>
<dbReference type="Pfam" id="PF00735">
    <property type="entry name" value="Septin"/>
    <property type="match status" value="1"/>
</dbReference>
<dbReference type="STRING" id="6669.E9GQF6"/>
<keyword evidence="1" id="KW-0547">Nucleotide-binding</keyword>
<keyword evidence="2" id="KW-0175">Coiled coil</keyword>
<dbReference type="SUPFAM" id="SSF52540">
    <property type="entry name" value="P-loop containing nucleoside triphosphate hydrolases"/>
    <property type="match status" value="1"/>
</dbReference>
<dbReference type="HOGENOM" id="CLU_018951_2_0_1"/>
<evidence type="ECO:0000313" key="5">
    <source>
        <dbReference type="Proteomes" id="UP000000305"/>
    </source>
</evidence>
<dbReference type="InterPro" id="IPR030379">
    <property type="entry name" value="G_SEPTIN_dom"/>
</dbReference>